<evidence type="ECO:0000313" key="3">
    <source>
        <dbReference type="EMBL" id="EDX71085.1"/>
    </source>
</evidence>
<evidence type="ECO:0000256" key="1">
    <source>
        <dbReference type="ARBA" id="ARBA00022729"/>
    </source>
</evidence>
<evidence type="ECO:0000259" key="2">
    <source>
        <dbReference type="PROSITE" id="PS50011"/>
    </source>
</evidence>
<dbReference type="PANTHER" id="PTHR30570:SF1">
    <property type="entry name" value="PHOSPHATE-BINDING PROTEIN PSTS"/>
    <property type="match status" value="1"/>
</dbReference>
<dbReference type="GO" id="GO:0004672">
    <property type="term" value="F:protein kinase activity"/>
    <property type="evidence" value="ECO:0007669"/>
    <property type="project" value="InterPro"/>
</dbReference>
<dbReference type="HOGENOM" id="CLU_375459_0_0_3"/>
<dbReference type="InterPro" id="IPR050811">
    <property type="entry name" value="Phosphate_ABC_transporter"/>
</dbReference>
<name>B4W3Z5_9CYAN</name>
<evidence type="ECO:0000313" key="4">
    <source>
        <dbReference type="Proteomes" id="UP000003835"/>
    </source>
</evidence>
<reference evidence="3 4" key="1">
    <citation type="submission" date="2008-07" db="EMBL/GenBank/DDBJ databases">
        <authorList>
            <person name="Tandeau de Marsac N."/>
            <person name="Ferriera S."/>
            <person name="Johnson J."/>
            <person name="Kravitz S."/>
            <person name="Beeson K."/>
            <person name="Sutton G."/>
            <person name="Rogers Y.-H."/>
            <person name="Friedman R."/>
            <person name="Frazier M."/>
            <person name="Venter J.C."/>
        </authorList>
    </citation>
    <scope>NUCLEOTIDE SEQUENCE [LARGE SCALE GENOMIC DNA]</scope>
    <source>
        <strain evidence="3 4">PCC 7420</strain>
    </source>
</reference>
<keyword evidence="1" id="KW-0732">Signal</keyword>
<dbReference type="PANTHER" id="PTHR30570">
    <property type="entry name" value="PERIPLASMIC PHOSPHATE BINDING COMPONENT OF PHOSPHATE ABC TRANSPORTER"/>
    <property type="match status" value="1"/>
</dbReference>
<organism evidence="3 4">
    <name type="scientific">Coleofasciculus chthonoplastes PCC 7420</name>
    <dbReference type="NCBI Taxonomy" id="118168"/>
    <lineage>
        <taxon>Bacteria</taxon>
        <taxon>Bacillati</taxon>
        <taxon>Cyanobacteriota</taxon>
        <taxon>Cyanophyceae</taxon>
        <taxon>Coleofasciculales</taxon>
        <taxon>Coleofasciculaceae</taxon>
        <taxon>Coleofasciculus</taxon>
    </lineage>
</organism>
<dbReference type="SUPFAM" id="SSF53850">
    <property type="entry name" value="Periplasmic binding protein-like II"/>
    <property type="match status" value="1"/>
</dbReference>
<protein>
    <recommendedName>
        <fullName evidence="2">Protein kinase domain-containing protein</fullName>
    </recommendedName>
</protein>
<dbReference type="Gene3D" id="3.40.190.10">
    <property type="entry name" value="Periplasmic binding protein-like II"/>
    <property type="match status" value="2"/>
</dbReference>
<dbReference type="SUPFAM" id="SSF56112">
    <property type="entry name" value="Protein kinase-like (PK-like)"/>
    <property type="match status" value="1"/>
</dbReference>
<gene>
    <name evidence="3" type="ORF">MC7420_4272</name>
</gene>
<dbReference type="InterPro" id="IPR000719">
    <property type="entry name" value="Prot_kinase_dom"/>
</dbReference>
<dbReference type="STRING" id="118168.MC7420_4272"/>
<dbReference type="eggNOG" id="COG0226">
    <property type="taxonomic scope" value="Bacteria"/>
</dbReference>
<accession>B4W3Z5</accession>
<dbReference type="Pfam" id="PF12849">
    <property type="entry name" value="PBP_like_2"/>
    <property type="match status" value="1"/>
</dbReference>
<dbReference type="GO" id="GO:0005524">
    <property type="term" value="F:ATP binding"/>
    <property type="evidence" value="ECO:0007669"/>
    <property type="project" value="InterPro"/>
</dbReference>
<dbReference type="Proteomes" id="UP000003835">
    <property type="component" value="Unassembled WGS sequence"/>
</dbReference>
<dbReference type="OrthoDB" id="507876at2"/>
<dbReference type="InterPro" id="IPR011009">
    <property type="entry name" value="Kinase-like_dom_sf"/>
</dbReference>
<dbReference type="AlphaFoldDB" id="B4W3Z5"/>
<sequence length="828" mass="93376">MVKGNPKGFLGRLFQQFRSVEGSRIFHRFKTIPGRFRAILLRFVPARLLWLFPFLQDELKQRAPSLDELKDRMAGKTKPGEGLEAEGGVVTEVVVPPGVKSLYPEYRCVRGNPLYCEWVQQTLLEQPGANYCTQCGFPTLLPPETKIRGRRGTYQIEGFLKNRGRGRLYQALQLPTRQPVVIREYLLPDRYFNVQESQLRKEAFVNLAGVTLADGRVQDFRLVSPWDAIADPRFERCYLVSQGALDTYPTLASYLAQTGAMTSYQVRQILEQVLQSLEFLHGQKFRLPSGLVQEGLTDGNISLDSLLIVPTFQGFFIYLCDLLLWEGRFDPPLLERPLISAKKDLQDLGYVAFYLLNGGTHDPVTLQPFNPRITKHWPLIQPVFKDYILSLIGIGTSSFETAEIARRALLQLPPESQIIPPFSQPVAEAEAKKKKRRWWRPRLLLLLLLLLLLGLLIWWLFGRNQPQTAMDTDPFPCCIQQVSGIPTGTFTYTAEAYGAWDYILEQPNLIAKDTTLAGELYQRQPKLELNYQPVPSWTDAIAQVREEEAEFAIATPLNPLGFALDTEEVAHDGLVVFVAFSYAQRENSLPAALNGQISFEQLRLLYTGEITNWQELGGPNLPVQLYVPPSDQAIELFKQRVLREDTNTSNIAEFEALLQQSNQPSRSFANLGRPPIIRTQTFETLRQVIRDFEGRNIGAIGFDSLSKVLGQCSVYPLAIVDGENDAISPLVQDNRQPITPNIDLCNAKGSYGANVEAFISQTYPLAYPLAVIYPRDNSRPPIGTKFAEILRTEQGQCLLSKTGLVPLRPYLDSTFCTQELESAEPDNG</sequence>
<dbReference type="PROSITE" id="PS50011">
    <property type="entry name" value="PROTEIN_KINASE_DOM"/>
    <property type="match status" value="1"/>
</dbReference>
<dbReference type="eggNOG" id="COG0515">
    <property type="taxonomic scope" value="Bacteria"/>
</dbReference>
<dbReference type="EMBL" id="DS989876">
    <property type="protein sequence ID" value="EDX71085.1"/>
    <property type="molecule type" value="Genomic_DNA"/>
</dbReference>
<proteinExistence type="predicted"/>
<dbReference type="InterPro" id="IPR024370">
    <property type="entry name" value="PBP_domain"/>
</dbReference>
<keyword evidence="4" id="KW-1185">Reference proteome</keyword>
<feature type="domain" description="Protein kinase" evidence="2">
    <location>
        <begin position="154"/>
        <end position="541"/>
    </location>
</feature>
<dbReference type="RefSeq" id="WP_006105996.1">
    <property type="nucleotide sequence ID" value="NZ_DS989876.1"/>
</dbReference>